<reference evidence="2 3" key="1">
    <citation type="journal article" date="2024" name="Int. J. Syst. Evol. Microbiol.">
        <title>Microbacterium memoriense sp. nov., a member of the Actinomycetota from marine beach sediment of the north coast of Portugal.</title>
        <authorList>
            <person name="Santos J.D.N.D."/>
            <person name="Klimek D."/>
            <person name="Calusinska M."/>
            <person name="Lobo-da-Cunha A."/>
            <person name="Catita J."/>
            <person name="Goncalves H."/>
            <person name="Gonzalez I."/>
            <person name="Lage O.M."/>
        </authorList>
    </citation>
    <scope>NUCLEOTIDE SEQUENCE [LARGE SCALE GENOMIC DNA]</scope>
    <source>
        <strain evidence="2 3">PMIC_1C1B</strain>
    </source>
</reference>
<name>A0ABT2PEZ6_9MICO</name>
<dbReference type="Gene3D" id="3.40.50.1820">
    <property type="entry name" value="alpha/beta hydrolase"/>
    <property type="match status" value="1"/>
</dbReference>
<evidence type="ECO:0000313" key="2">
    <source>
        <dbReference type="EMBL" id="MCT9003024.1"/>
    </source>
</evidence>
<evidence type="ECO:0000259" key="1">
    <source>
        <dbReference type="Pfam" id="PF12697"/>
    </source>
</evidence>
<dbReference type="GO" id="GO:0016787">
    <property type="term" value="F:hydrolase activity"/>
    <property type="evidence" value="ECO:0007669"/>
    <property type="project" value="UniProtKB-KW"/>
</dbReference>
<proteinExistence type="predicted"/>
<dbReference type="InterPro" id="IPR000073">
    <property type="entry name" value="AB_hydrolase_1"/>
</dbReference>
<dbReference type="SUPFAM" id="SSF53474">
    <property type="entry name" value="alpha/beta-Hydrolases"/>
    <property type="match status" value="1"/>
</dbReference>
<sequence length="139" mass="14713">MRNAARAIPAALERGVSTPGIRTLLLGPFFGRPAHVTPLDAADDLAALAAASGFERARDSFSTFSAPAPNPAVPIVIVWGRRDVILPFLTQSRRARRRYPAARHIALGGAGHLPFSDDPHACAGIIAGTHPFTADQDQT</sequence>
<feature type="domain" description="AB hydrolase-1" evidence="1">
    <location>
        <begin position="8"/>
        <end position="123"/>
    </location>
</feature>
<gene>
    <name evidence="2" type="ORF">N4R40_11675</name>
</gene>
<dbReference type="Pfam" id="PF12697">
    <property type="entry name" value="Abhydrolase_6"/>
    <property type="match status" value="1"/>
</dbReference>
<dbReference type="InterPro" id="IPR029058">
    <property type="entry name" value="AB_hydrolase_fold"/>
</dbReference>
<dbReference type="EMBL" id="JAODOR010000014">
    <property type="protein sequence ID" value="MCT9003024.1"/>
    <property type="molecule type" value="Genomic_DNA"/>
</dbReference>
<protein>
    <submittedName>
        <fullName evidence="2">Alpha/beta hydrolase</fullName>
    </submittedName>
</protein>
<accession>A0ABT2PEZ6</accession>
<dbReference type="Proteomes" id="UP001300496">
    <property type="component" value="Unassembled WGS sequence"/>
</dbReference>
<keyword evidence="3" id="KW-1185">Reference proteome</keyword>
<comment type="caution">
    <text evidence="2">The sequence shown here is derived from an EMBL/GenBank/DDBJ whole genome shotgun (WGS) entry which is preliminary data.</text>
</comment>
<evidence type="ECO:0000313" key="3">
    <source>
        <dbReference type="Proteomes" id="UP001300496"/>
    </source>
</evidence>
<dbReference type="RefSeq" id="WP_261607556.1">
    <property type="nucleotide sequence ID" value="NZ_JAODOR010000014.1"/>
</dbReference>
<keyword evidence="2" id="KW-0378">Hydrolase</keyword>
<organism evidence="2 3">
    <name type="scientific">Microbacterium memoriense</name>
    <dbReference type="NCBI Taxonomy" id="2978350"/>
    <lineage>
        <taxon>Bacteria</taxon>
        <taxon>Bacillati</taxon>
        <taxon>Actinomycetota</taxon>
        <taxon>Actinomycetes</taxon>
        <taxon>Micrococcales</taxon>
        <taxon>Microbacteriaceae</taxon>
        <taxon>Microbacterium</taxon>
    </lineage>
</organism>